<evidence type="ECO:0000256" key="7">
    <source>
        <dbReference type="SAM" id="SignalP"/>
    </source>
</evidence>
<evidence type="ECO:0000256" key="5">
    <source>
        <dbReference type="ARBA" id="ARBA00023004"/>
    </source>
</evidence>
<dbReference type="GO" id="GO:0046872">
    <property type="term" value="F:metal ion binding"/>
    <property type="evidence" value="ECO:0007669"/>
    <property type="project" value="UniProtKB-KW"/>
</dbReference>
<feature type="signal peptide" evidence="7">
    <location>
        <begin position="1"/>
        <end position="23"/>
    </location>
</feature>
<feature type="domain" description="Cytochrome c" evidence="8">
    <location>
        <begin position="51"/>
        <end position="132"/>
    </location>
</feature>
<dbReference type="InterPro" id="IPR050597">
    <property type="entry name" value="Cytochrome_c_Oxidase_Subunit"/>
</dbReference>
<reference evidence="10" key="2">
    <citation type="submission" date="2021-04" db="EMBL/GenBank/DDBJ databases">
        <title>Complete Genome and methylome analysis of Thiothrix fructosivorans ATCC 49748.</title>
        <authorList>
            <person name="Fomenkov A."/>
            <person name="Sun L."/>
            <person name="Vincze T."/>
            <person name="Grabovich M.Y."/>
            <person name="Roberts R.J."/>
        </authorList>
    </citation>
    <scope>NUCLEOTIDE SEQUENCE</scope>
    <source>
        <strain evidence="10">ATCC 49748</strain>
    </source>
</reference>
<keyword evidence="1" id="KW-0813">Transport</keyword>
<dbReference type="Pfam" id="PF00034">
    <property type="entry name" value="Cytochrom_C"/>
    <property type="match status" value="1"/>
</dbReference>
<dbReference type="Gene3D" id="1.10.760.10">
    <property type="entry name" value="Cytochrome c-like domain"/>
    <property type="match status" value="2"/>
</dbReference>
<evidence type="ECO:0000256" key="6">
    <source>
        <dbReference type="PROSITE-ProRule" id="PRU00433"/>
    </source>
</evidence>
<dbReference type="EMBL" id="JAFMPM010000008">
    <property type="protein sequence ID" value="MBO0615315.1"/>
    <property type="molecule type" value="Genomic_DNA"/>
</dbReference>
<dbReference type="InterPro" id="IPR036909">
    <property type="entry name" value="Cyt_c-like_dom_sf"/>
</dbReference>
<dbReference type="EMBL" id="CP072748">
    <property type="protein sequence ID" value="QTX10093.1"/>
    <property type="molecule type" value="Genomic_DNA"/>
</dbReference>
<name>A0A8B0SDL2_9GAMM</name>
<protein>
    <submittedName>
        <fullName evidence="10">Cytochrome c4</fullName>
    </submittedName>
</protein>
<dbReference type="SUPFAM" id="SSF46626">
    <property type="entry name" value="Cytochrome c"/>
    <property type="match status" value="2"/>
</dbReference>
<keyword evidence="11" id="KW-1185">Reference proteome</keyword>
<evidence type="ECO:0000256" key="4">
    <source>
        <dbReference type="ARBA" id="ARBA00022982"/>
    </source>
</evidence>
<keyword evidence="3 6" id="KW-0479">Metal-binding</keyword>
<dbReference type="PANTHER" id="PTHR33751:SF9">
    <property type="entry name" value="CYTOCHROME C4"/>
    <property type="match status" value="1"/>
</dbReference>
<evidence type="ECO:0000313" key="9">
    <source>
        <dbReference type="EMBL" id="MBO0615315.1"/>
    </source>
</evidence>
<keyword evidence="7" id="KW-0732">Signal</keyword>
<proteinExistence type="predicted"/>
<dbReference type="InterPro" id="IPR009056">
    <property type="entry name" value="Cyt_c-like_dom"/>
</dbReference>
<evidence type="ECO:0000259" key="8">
    <source>
        <dbReference type="PROSITE" id="PS51007"/>
    </source>
</evidence>
<keyword evidence="5 6" id="KW-0408">Iron</keyword>
<dbReference type="PANTHER" id="PTHR33751">
    <property type="entry name" value="CBB3-TYPE CYTOCHROME C OXIDASE SUBUNIT FIXP"/>
    <property type="match status" value="1"/>
</dbReference>
<evidence type="ECO:0000313" key="10">
    <source>
        <dbReference type="EMBL" id="QTX10093.1"/>
    </source>
</evidence>
<dbReference type="RefSeq" id="WP_207253027.1">
    <property type="nucleotide sequence ID" value="NZ_JAFMPM010000008.1"/>
</dbReference>
<sequence>MKLYPSKLIVAMALLVFSQTACSEEKASAPPAADKAPAAAPASAPAKPAAAPSGAIKSSFALANTCAGCHGTNGQSAGDSMPSLAGLDERYFYKTMKDFQSGARPSTIMGRLAKGYSDNEMKAMADFFAGQPWFNAKVEVDKKLAAEGKKLHMDHCESCHEQGGTVSGSKDTPRIAGQWRPYLLNLLTDLHTIGRSSTQPIKMRQRVQKLSQEELEALSHYYASQQEAKP</sequence>
<keyword evidence="2 6" id="KW-0349">Heme</keyword>
<dbReference type="Proteomes" id="UP000664466">
    <property type="component" value="Unassembled WGS sequence"/>
</dbReference>
<evidence type="ECO:0000256" key="3">
    <source>
        <dbReference type="ARBA" id="ARBA00022723"/>
    </source>
</evidence>
<dbReference type="Pfam" id="PF13442">
    <property type="entry name" value="Cytochrome_CBB3"/>
    <property type="match status" value="1"/>
</dbReference>
<organism evidence="10">
    <name type="scientific">Thiothrix fructosivorans</name>
    <dbReference type="NCBI Taxonomy" id="111770"/>
    <lineage>
        <taxon>Bacteria</taxon>
        <taxon>Pseudomonadati</taxon>
        <taxon>Pseudomonadota</taxon>
        <taxon>Gammaproteobacteria</taxon>
        <taxon>Thiotrichales</taxon>
        <taxon>Thiotrichaceae</taxon>
        <taxon>Thiothrix</taxon>
    </lineage>
</organism>
<evidence type="ECO:0000256" key="2">
    <source>
        <dbReference type="ARBA" id="ARBA00022617"/>
    </source>
</evidence>
<keyword evidence="4" id="KW-0249">Electron transport</keyword>
<gene>
    <name evidence="10" type="ORF">J1836_016060</name>
    <name evidence="9" type="ORF">J1836_20675</name>
</gene>
<dbReference type="AlphaFoldDB" id="A0A8B0SDL2"/>
<dbReference type="GO" id="GO:0009055">
    <property type="term" value="F:electron transfer activity"/>
    <property type="evidence" value="ECO:0007669"/>
    <property type="project" value="InterPro"/>
</dbReference>
<feature type="domain" description="Cytochrome c" evidence="8">
    <location>
        <begin position="143"/>
        <end position="226"/>
    </location>
</feature>
<evidence type="ECO:0000256" key="1">
    <source>
        <dbReference type="ARBA" id="ARBA00022448"/>
    </source>
</evidence>
<dbReference type="PROSITE" id="PS51007">
    <property type="entry name" value="CYTC"/>
    <property type="match status" value="2"/>
</dbReference>
<reference evidence="9 11" key="1">
    <citation type="submission" date="2021-03" db="EMBL/GenBank/DDBJ databases">
        <title>Draft genome and methylome analysis of Thiotrix fructosivoruns ATCC 49748.</title>
        <authorList>
            <person name="Fomenkov A."/>
            <person name="Grabovich M.Y."/>
            <person name="Roberts R.J."/>
        </authorList>
    </citation>
    <scope>NUCLEOTIDE SEQUENCE [LARGE SCALE GENOMIC DNA]</scope>
    <source>
        <strain evidence="9 11">ATCC 49748</strain>
    </source>
</reference>
<feature type="chain" id="PRO_5032863537" evidence="7">
    <location>
        <begin position="24"/>
        <end position="230"/>
    </location>
</feature>
<evidence type="ECO:0000313" key="11">
    <source>
        <dbReference type="Proteomes" id="UP000664466"/>
    </source>
</evidence>
<accession>A0A8B0SDL2</accession>
<dbReference type="GO" id="GO:0020037">
    <property type="term" value="F:heme binding"/>
    <property type="evidence" value="ECO:0007669"/>
    <property type="project" value="InterPro"/>
</dbReference>